<dbReference type="CDD" id="cd00320">
    <property type="entry name" value="cpn10"/>
    <property type="match status" value="1"/>
</dbReference>
<dbReference type="GO" id="GO:0005737">
    <property type="term" value="C:cytoplasm"/>
    <property type="evidence" value="ECO:0007669"/>
    <property type="project" value="UniProtKB-SubCell"/>
</dbReference>
<dbReference type="AlphaFoldDB" id="A0A0G2B7T9"/>
<gene>
    <name evidence="3" type="primary">groES</name>
    <name evidence="3" type="synonym">groS</name>
    <name evidence="5" type="ORF">UY92_C0017G0007</name>
</gene>
<comment type="similarity">
    <text evidence="1 3 4">Belongs to the GroES chaperonin family.</text>
</comment>
<dbReference type="HAMAP" id="MF_00580">
    <property type="entry name" value="CH10"/>
    <property type="match status" value="1"/>
</dbReference>
<dbReference type="FunFam" id="2.30.33.40:FF:000001">
    <property type="entry name" value="10 kDa chaperonin"/>
    <property type="match status" value="1"/>
</dbReference>
<name>A0A0G2B7T9_9BACT</name>
<dbReference type="SUPFAM" id="SSF50129">
    <property type="entry name" value="GroES-like"/>
    <property type="match status" value="1"/>
</dbReference>
<dbReference type="Proteomes" id="UP000033870">
    <property type="component" value="Unassembled WGS sequence"/>
</dbReference>
<dbReference type="PANTHER" id="PTHR10772:SF58">
    <property type="entry name" value="CO-CHAPERONIN GROES"/>
    <property type="match status" value="1"/>
</dbReference>
<comment type="subunit">
    <text evidence="3">Heptamer of 7 subunits arranged in a ring. Interacts with the chaperonin GroEL.</text>
</comment>
<dbReference type="GO" id="GO:0005524">
    <property type="term" value="F:ATP binding"/>
    <property type="evidence" value="ECO:0007669"/>
    <property type="project" value="InterPro"/>
</dbReference>
<dbReference type="EMBL" id="LCRX01000017">
    <property type="protein sequence ID" value="KKW41504.1"/>
    <property type="molecule type" value="Genomic_DNA"/>
</dbReference>
<evidence type="ECO:0000256" key="4">
    <source>
        <dbReference type="RuleBase" id="RU000535"/>
    </source>
</evidence>
<dbReference type="SMART" id="SM00883">
    <property type="entry name" value="Cpn10"/>
    <property type="match status" value="1"/>
</dbReference>
<comment type="subcellular location">
    <subcellularLocation>
        <location evidence="3">Cytoplasm</location>
    </subcellularLocation>
</comment>
<organism evidence="5 6">
    <name type="scientific">Candidatus Magasanikbacteria bacterium GW2011_GWA2_56_11</name>
    <dbReference type="NCBI Taxonomy" id="1619044"/>
    <lineage>
        <taxon>Bacteria</taxon>
        <taxon>Candidatus Magasanikiibacteriota</taxon>
    </lineage>
</organism>
<proteinExistence type="inferred from homology"/>
<keyword evidence="2 3" id="KW-0143">Chaperone</keyword>
<dbReference type="GO" id="GO:0046872">
    <property type="term" value="F:metal ion binding"/>
    <property type="evidence" value="ECO:0007669"/>
    <property type="project" value="TreeGrafter"/>
</dbReference>
<evidence type="ECO:0000256" key="1">
    <source>
        <dbReference type="ARBA" id="ARBA00006975"/>
    </source>
</evidence>
<evidence type="ECO:0000256" key="2">
    <source>
        <dbReference type="ARBA" id="ARBA00023186"/>
    </source>
</evidence>
<dbReference type="PANTHER" id="PTHR10772">
    <property type="entry name" value="10 KDA HEAT SHOCK PROTEIN"/>
    <property type="match status" value="1"/>
</dbReference>
<keyword evidence="3" id="KW-0963">Cytoplasm</keyword>
<dbReference type="STRING" id="1619044.UY92_C0017G0007"/>
<sequence length="97" mass="10541">MQIKPLGDHVVVKLVKEEEVTASGIVLPDTVDKEKKAEGEVVAVGPGKLLDSGSRASMEVKVGDRILIKKWGGDEVEVDKTEYKIVSQDDILAILEK</sequence>
<comment type="function">
    <text evidence="3 4">Together with the chaperonin GroEL, plays an essential role in assisting protein folding. The GroEL-GroES system forms a nano-cage that allows encapsulation of the non-native substrate proteins and provides a physical environment optimized to promote and accelerate protein folding. GroES binds to the apical surface of the GroEL ring, thereby capping the opening of the GroEL channel.</text>
</comment>
<accession>A0A0G2B7T9</accession>
<evidence type="ECO:0000256" key="3">
    <source>
        <dbReference type="HAMAP-Rule" id="MF_00580"/>
    </source>
</evidence>
<dbReference type="Pfam" id="PF00166">
    <property type="entry name" value="Cpn10"/>
    <property type="match status" value="1"/>
</dbReference>
<dbReference type="PRINTS" id="PR00297">
    <property type="entry name" value="CHAPERONIN10"/>
</dbReference>
<dbReference type="InterPro" id="IPR011032">
    <property type="entry name" value="GroES-like_sf"/>
</dbReference>
<dbReference type="InterPro" id="IPR020818">
    <property type="entry name" value="Chaperonin_GroES"/>
</dbReference>
<dbReference type="GO" id="GO:0051087">
    <property type="term" value="F:protein-folding chaperone binding"/>
    <property type="evidence" value="ECO:0007669"/>
    <property type="project" value="TreeGrafter"/>
</dbReference>
<reference evidence="5 6" key="1">
    <citation type="journal article" date="2015" name="Nature">
        <title>rRNA introns, odd ribosomes, and small enigmatic genomes across a large radiation of phyla.</title>
        <authorList>
            <person name="Brown C.T."/>
            <person name="Hug L.A."/>
            <person name="Thomas B.C."/>
            <person name="Sharon I."/>
            <person name="Castelle C.J."/>
            <person name="Singh A."/>
            <person name="Wilkins M.J."/>
            <person name="Williams K.H."/>
            <person name="Banfield J.F."/>
        </authorList>
    </citation>
    <scope>NUCLEOTIDE SEQUENCE [LARGE SCALE GENOMIC DNA]</scope>
</reference>
<comment type="caution">
    <text evidence="5">The sequence shown here is derived from an EMBL/GenBank/DDBJ whole genome shotgun (WGS) entry which is preliminary data.</text>
</comment>
<evidence type="ECO:0000313" key="5">
    <source>
        <dbReference type="EMBL" id="KKW41504.1"/>
    </source>
</evidence>
<dbReference type="InterPro" id="IPR037124">
    <property type="entry name" value="Chaperonin_GroES_sf"/>
</dbReference>
<dbReference type="NCBIfam" id="NF001533">
    <property type="entry name" value="PRK00364.2-4"/>
    <property type="match status" value="1"/>
</dbReference>
<dbReference type="GO" id="GO:0051082">
    <property type="term" value="F:unfolded protein binding"/>
    <property type="evidence" value="ECO:0007669"/>
    <property type="project" value="TreeGrafter"/>
</dbReference>
<evidence type="ECO:0000313" key="6">
    <source>
        <dbReference type="Proteomes" id="UP000033870"/>
    </source>
</evidence>
<protein>
    <recommendedName>
        <fullName evidence="3">Co-chaperonin GroES</fullName>
    </recommendedName>
    <alternativeName>
        <fullName evidence="3">10 kDa chaperonin</fullName>
    </alternativeName>
    <alternativeName>
        <fullName evidence="3">Chaperonin-10</fullName>
        <shortName evidence="3">Cpn10</shortName>
    </alternativeName>
</protein>
<dbReference type="GO" id="GO:0044183">
    <property type="term" value="F:protein folding chaperone"/>
    <property type="evidence" value="ECO:0007669"/>
    <property type="project" value="InterPro"/>
</dbReference>
<dbReference type="NCBIfam" id="NF001531">
    <property type="entry name" value="PRK00364.2-2"/>
    <property type="match status" value="1"/>
</dbReference>
<dbReference type="Gene3D" id="2.30.33.40">
    <property type="entry name" value="GroES chaperonin"/>
    <property type="match status" value="1"/>
</dbReference>
<dbReference type="PATRIC" id="fig|1619044.3.peg.1206"/>